<dbReference type="PANTHER" id="PTHR22916">
    <property type="entry name" value="GLYCOSYLTRANSFERASE"/>
    <property type="match status" value="1"/>
</dbReference>
<keyword evidence="2" id="KW-0808">Transferase</keyword>
<reference evidence="2" key="1">
    <citation type="submission" date="2019-03" db="EMBL/GenBank/DDBJ databases">
        <title>Genomic surveillance for hypervirulence and multi-drug resistance in invasive Klebsiella pneumoniae from south and southeast Asia.</title>
        <authorList>
            <person name="Wyres K.L."/>
            <person name="Nguyen T.N.T."/>
            <person name="Lam M.M.C."/>
            <person name="Judd L.M."/>
            <person name="van Vinh Chau N."/>
            <person name="Dance D.A.B."/>
            <person name="Ip M."/>
            <person name="Karkey A."/>
            <person name="Ling C.L."/>
            <person name="Miliya T."/>
            <person name="Newton P.N."/>
            <person name="Nguyen L."/>
            <person name="Sengduangphachanh A."/>
            <person name="Turner P."/>
            <person name="Veeraraghavan B."/>
            <person name="Voong Vinh P."/>
            <person name="Vongsouvath M."/>
            <person name="Thomson N.R."/>
            <person name="Baker S."/>
            <person name="Holt K.E."/>
        </authorList>
    </citation>
    <scope>NUCLEOTIDE SEQUENCE</scope>
    <source>
        <strain evidence="2">030911-40006</strain>
    </source>
</reference>
<dbReference type="InterPro" id="IPR029044">
    <property type="entry name" value="Nucleotide-diphossugar_trans"/>
</dbReference>
<dbReference type="EMBL" id="MK593451">
    <property type="protein sequence ID" value="QEV83837.1"/>
    <property type="molecule type" value="Genomic_DNA"/>
</dbReference>
<proteinExistence type="predicted"/>
<evidence type="ECO:0000259" key="1">
    <source>
        <dbReference type="Pfam" id="PF00535"/>
    </source>
</evidence>
<sequence length="315" mass="35701">MKTVEVILASYNGGKYIKEQIISILMNFDTLNDYSCKLLISDDASTDSTVATIKEMQGYDDRVFLLDSNKKGGVKENFHFLMKNTSADYIFFSDQDDLWLPNKMRIFLERFSLLEKKTCGPMLVHSDLSVSDANLSPVNVSMFGYQKLNKTPDFSNLIVSNSITGCVMACNKSLINIAKNSDINNSIMHDWYLGLCASAFGVISYIDAPLILYRQHGNNQVGAKQFSILKLLFAGGGGQLHKARNSIHLTKLQSSIFLNDFHQQIDSHKSRLLKEYIESFDKGIFSRGRLFLRKGVRKNGIVRNTVFFLFYVLFK</sequence>
<organism evidence="2">
    <name type="scientific">Klebsiella pneumoniae</name>
    <dbReference type="NCBI Taxonomy" id="573"/>
    <lineage>
        <taxon>Bacteria</taxon>
        <taxon>Pseudomonadati</taxon>
        <taxon>Pseudomonadota</taxon>
        <taxon>Gammaproteobacteria</taxon>
        <taxon>Enterobacterales</taxon>
        <taxon>Enterobacteriaceae</taxon>
        <taxon>Klebsiella/Raoultella group</taxon>
        <taxon>Klebsiella</taxon>
        <taxon>Klebsiella pneumoniae complex</taxon>
    </lineage>
</organism>
<evidence type="ECO:0000313" key="2">
    <source>
        <dbReference type="EMBL" id="QEV83837.1"/>
    </source>
</evidence>
<dbReference type="Pfam" id="PF00535">
    <property type="entry name" value="Glycos_transf_2"/>
    <property type="match status" value="1"/>
</dbReference>
<dbReference type="PANTHER" id="PTHR22916:SF3">
    <property type="entry name" value="UDP-GLCNAC:BETAGAL BETA-1,3-N-ACETYLGLUCOSAMINYLTRANSFERASE-LIKE PROTEIN 1"/>
    <property type="match status" value="1"/>
</dbReference>
<protein>
    <submittedName>
        <fullName evidence="2">Glycosyl transferase family 2 protein</fullName>
    </submittedName>
</protein>
<dbReference type="CDD" id="cd04196">
    <property type="entry name" value="GT_2_like_d"/>
    <property type="match status" value="1"/>
</dbReference>
<name>A0A5P2YB51_KLEPN</name>
<dbReference type="SUPFAM" id="SSF53448">
    <property type="entry name" value="Nucleotide-diphospho-sugar transferases"/>
    <property type="match status" value="1"/>
</dbReference>
<gene>
    <name evidence="2" type="primary">wcuR</name>
</gene>
<feature type="domain" description="Glycosyltransferase 2-like" evidence="1">
    <location>
        <begin position="6"/>
        <end position="124"/>
    </location>
</feature>
<accession>A0A5P2YB51</accession>
<dbReference type="RefSeq" id="WP_204136791.1">
    <property type="nucleotide sequence ID" value="NZ_CAXOBJ010000025.1"/>
</dbReference>
<dbReference type="InterPro" id="IPR001173">
    <property type="entry name" value="Glyco_trans_2-like"/>
</dbReference>
<dbReference type="GO" id="GO:0016758">
    <property type="term" value="F:hexosyltransferase activity"/>
    <property type="evidence" value="ECO:0007669"/>
    <property type="project" value="UniProtKB-ARBA"/>
</dbReference>
<dbReference type="AlphaFoldDB" id="A0A5P2YB51"/>
<dbReference type="Gene3D" id="3.90.550.10">
    <property type="entry name" value="Spore Coat Polysaccharide Biosynthesis Protein SpsA, Chain A"/>
    <property type="match status" value="1"/>
</dbReference>